<evidence type="ECO:0000259" key="4">
    <source>
        <dbReference type="PROSITE" id="PS50072"/>
    </source>
</evidence>
<dbReference type="InterPro" id="IPR029000">
    <property type="entry name" value="Cyclophilin-like_dom_sf"/>
</dbReference>
<dbReference type="PANTHER" id="PTHR45625:SF4">
    <property type="entry name" value="PEPTIDYLPROLYL ISOMERASE DOMAIN AND WD REPEAT-CONTAINING PROTEIN 1"/>
    <property type="match status" value="1"/>
</dbReference>
<dbReference type="CDD" id="cd00317">
    <property type="entry name" value="cyclophilin"/>
    <property type="match status" value="1"/>
</dbReference>
<protein>
    <recommendedName>
        <fullName evidence="1">peptidylprolyl isomerase</fullName>
        <ecNumber evidence="1">5.2.1.8</ecNumber>
    </recommendedName>
</protein>
<proteinExistence type="predicted"/>
<dbReference type="Pfam" id="PF00160">
    <property type="entry name" value="Pro_isomerase"/>
    <property type="match status" value="1"/>
</dbReference>
<dbReference type="Gene3D" id="2.40.100.10">
    <property type="entry name" value="Cyclophilin-like"/>
    <property type="match status" value="1"/>
</dbReference>
<evidence type="ECO:0000256" key="1">
    <source>
        <dbReference type="ARBA" id="ARBA00013194"/>
    </source>
</evidence>
<reference evidence="5 6" key="1">
    <citation type="submission" date="2015-12" db="EMBL/GenBank/DDBJ databases">
        <title>Complete genome sequence of Pseudoalteromonas rubra SCSIO 6842, harboring a conjugative plasmid.</title>
        <authorList>
            <person name="Li B."/>
            <person name="Wang X."/>
        </authorList>
    </citation>
    <scope>NUCLEOTIDE SEQUENCE [LARGE SCALE GENOMIC DNA]</scope>
    <source>
        <strain evidence="5 6">SCSIO 6842</strain>
    </source>
</reference>
<evidence type="ECO:0000313" key="6">
    <source>
        <dbReference type="Proteomes" id="UP000069015"/>
    </source>
</evidence>
<keyword evidence="3" id="KW-0413">Isomerase</keyword>
<dbReference type="RefSeq" id="WP_058796089.1">
    <property type="nucleotide sequence ID" value="NZ_CP013611.1"/>
</dbReference>
<keyword evidence="2" id="KW-0697">Rotamase</keyword>
<dbReference type="SUPFAM" id="SSF50891">
    <property type="entry name" value="Cyclophilin-like"/>
    <property type="match status" value="1"/>
</dbReference>
<name>A0A0U3GI86_9GAMM</name>
<dbReference type="EC" id="5.2.1.8" evidence="1"/>
<dbReference type="PANTHER" id="PTHR45625">
    <property type="entry name" value="PEPTIDYL-PROLYL CIS-TRANS ISOMERASE-RELATED"/>
    <property type="match status" value="1"/>
</dbReference>
<dbReference type="PROSITE" id="PS50072">
    <property type="entry name" value="CSA_PPIASE_2"/>
    <property type="match status" value="1"/>
</dbReference>
<dbReference type="InterPro" id="IPR044666">
    <property type="entry name" value="Cyclophilin_A-like"/>
</dbReference>
<gene>
    <name evidence="5" type="ORF">AT705_07325</name>
</gene>
<dbReference type="InterPro" id="IPR002130">
    <property type="entry name" value="Cyclophilin-type_PPIase_dom"/>
</dbReference>
<evidence type="ECO:0000313" key="5">
    <source>
        <dbReference type="EMBL" id="ALU42779.1"/>
    </source>
</evidence>
<dbReference type="Proteomes" id="UP000069015">
    <property type="component" value="Chromosome 1"/>
</dbReference>
<evidence type="ECO:0000256" key="3">
    <source>
        <dbReference type="ARBA" id="ARBA00023235"/>
    </source>
</evidence>
<sequence length="297" mass="32690">MSTAALLLLTLTACQATDKLAQSDSVDVLQAAPAPADIIAQADDADWRSVPLEHILKITLPTGPVYVELNPQLAPGHVKNIKALAREGFYRDLTMYRFVEGFVAQGGDQSNEKRPLKGSKSIPAELFLATAEPQEITPLNLVDGYAPRTGFLNGFAVAQNDKGTRTWQTHCPGTFAMARQNSADSGGSEFYFTLTAQRYLDLNTTVFGRVLAGMEHVQRLHRKPAANQPFNPILSVEVLADIQSTDKQRFRVFNTHSRAFRALIAARKNRPEAWFLHQANHTDVCAVSVPIEAFTDD</sequence>
<accession>A0A0U3GI86</accession>
<organism evidence="5 6">
    <name type="scientific">Pseudoalteromonas rubra</name>
    <dbReference type="NCBI Taxonomy" id="43658"/>
    <lineage>
        <taxon>Bacteria</taxon>
        <taxon>Pseudomonadati</taxon>
        <taxon>Pseudomonadota</taxon>
        <taxon>Gammaproteobacteria</taxon>
        <taxon>Alteromonadales</taxon>
        <taxon>Pseudoalteromonadaceae</taxon>
        <taxon>Pseudoalteromonas</taxon>
    </lineage>
</organism>
<evidence type="ECO:0000256" key="2">
    <source>
        <dbReference type="ARBA" id="ARBA00023110"/>
    </source>
</evidence>
<feature type="domain" description="PPIase cyclophilin-type" evidence="4">
    <location>
        <begin position="61"/>
        <end position="238"/>
    </location>
</feature>
<dbReference type="AlphaFoldDB" id="A0A0U3GI86"/>
<dbReference type="EMBL" id="CP013611">
    <property type="protein sequence ID" value="ALU42779.1"/>
    <property type="molecule type" value="Genomic_DNA"/>
</dbReference>
<dbReference type="GO" id="GO:0003755">
    <property type="term" value="F:peptidyl-prolyl cis-trans isomerase activity"/>
    <property type="evidence" value="ECO:0007669"/>
    <property type="project" value="UniProtKB-KW"/>
</dbReference>
<dbReference type="KEGG" id="prr:AT705_07325"/>